<evidence type="ECO:0000256" key="1">
    <source>
        <dbReference type="SAM" id="MobiDB-lite"/>
    </source>
</evidence>
<dbReference type="eggNOG" id="KOG1075">
    <property type="taxonomic scope" value="Eukaryota"/>
</dbReference>
<evidence type="ECO:0000313" key="3">
    <source>
        <dbReference type="Proteomes" id="UP000001745"/>
    </source>
</evidence>
<feature type="region of interest" description="Disordered" evidence="1">
    <location>
        <begin position="105"/>
        <end position="134"/>
    </location>
</feature>
<reference evidence="3" key="1">
    <citation type="journal article" date="2015" name="Genome Announc.">
        <title>Genome sequence of the AIDS-associated pathogen Penicillium marneffei (ATCC18224) and its near taxonomic relative Talaromyces stipitatus (ATCC10500).</title>
        <authorList>
            <person name="Nierman W.C."/>
            <person name="Fedorova-Abrams N.D."/>
            <person name="Andrianopoulos A."/>
        </authorList>
    </citation>
    <scope>NUCLEOTIDE SEQUENCE [LARGE SCALE GENOMIC DNA]</scope>
    <source>
        <strain evidence="3">ATCC 10500 / CBS 375.48 / QM 6759 / NRRL 1006</strain>
    </source>
</reference>
<feature type="non-terminal residue" evidence="2">
    <location>
        <position position="1"/>
    </location>
</feature>
<dbReference type="HOGENOM" id="CLU_1334748_0_0_1"/>
<accession>B8MMZ7</accession>
<protein>
    <submittedName>
        <fullName evidence="2">Uncharacterized protein</fullName>
    </submittedName>
</protein>
<name>B8MMZ7_TALSN</name>
<dbReference type="InParanoid" id="B8MMZ7"/>
<dbReference type="Proteomes" id="UP000001745">
    <property type="component" value="Unassembled WGS sequence"/>
</dbReference>
<dbReference type="AlphaFoldDB" id="B8MMZ7"/>
<dbReference type="VEuPathDB" id="FungiDB:TSTA_101820"/>
<sequence>DSVRKAAVLDENNEIRAGAAVAFIEENNTTVVKIAWLSSKESTKAYSSVASGRQRLAIRHSNARTPRNARNAPKKATTIAIIIKRSLSVFYAEAHINHIAKTVGSSTLTPSEDDSRPTLDNPNGTSQINEDSPFHMERRQINKDVEAEQVPIESLDLTAAVIRLPERLIFMASVYMEGGDAQALRDTCNHLRKAITKSTEIRHKNM</sequence>
<dbReference type="OrthoDB" id="4349823at2759"/>
<dbReference type="RefSeq" id="XP_002486184.1">
    <property type="nucleotide sequence ID" value="XM_002486139.1"/>
</dbReference>
<feature type="compositionally biased region" description="Polar residues" evidence="1">
    <location>
        <begin position="118"/>
        <end position="130"/>
    </location>
</feature>
<gene>
    <name evidence="2" type="ORF">TSTA_101820</name>
</gene>
<evidence type="ECO:0000313" key="2">
    <source>
        <dbReference type="EMBL" id="EED13946.1"/>
    </source>
</evidence>
<keyword evidence="3" id="KW-1185">Reference proteome</keyword>
<dbReference type="GeneID" id="8099227"/>
<dbReference type="STRING" id="441959.B8MMZ7"/>
<proteinExistence type="predicted"/>
<organism evidence="2 3">
    <name type="scientific">Talaromyces stipitatus (strain ATCC 10500 / CBS 375.48 / QM 6759 / NRRL 1006)</name>
    <name type="common">Penicillium stipitatum</name>
    <dbReference type="NCBI Taxonomy" id="441959"/>
    <lineage>
        <taxon>Eukaryota</taxon>
        <taxon>Fungi</taxon>
        <taxon>Dikarya</taxon>
        <taxon>Ascomycota</taxon>
        <taxon>Pezizomycotina</taxon>
        <taxon>Eurotiomycetes</taxon>
        <taxon>Eurotiomycetidae</taxon>
        <taxon>Eurotiales</taxon>
        <taxon>Trichocomaceae</taxon>
        <taxon>Talaromyces</taxon>
        <taxon>Talaromyces sect. Talaromyces</taxon>
    </lineage>
</organism>
<dbReference type="EMBL" id="EQ962658">
    <property type="protein sequence ID" value="EED13946.1"/>
    <property type="molecule type" value="Genomic_DNA"/>
</dbReference>
<dbReference type="PhylomeDB" id="B8MMZ7"/>
<feature type="non-terminal residue" evidence="2">
    <location>
        <position position="206"/>
    </location>
</feature>